<dbReference type="Proteomes" id="UP000053060">
    <property type="component" value="Unassembled WGS sequence"/>
</dbReference>
<evidence type="ECO:0000259" key="2">
    <source>
        <dbReference type="Pfam" id="PF20171"/>
    </source>
</evidence>
<accession>A0A0V9UGW9</accession>
<evidence type="ECO:0000313" key="3">
    <source>
        <dbReference type="EMBL" id="KSZ57225.1"/>
    </source>
</evidence>
<dbReference type="AlphaFoldDB" id="A0A0V9UGW9"/>
<dbReference type="EMBL" id="AZXY01000010">
    <property type="protein sequence ID" value="KSZ57225.1"/>
    <property type="molecule type" value="Genomic_DNA"/>
</dbReference>
<evidence type="ECO:0000313" key="4">
    <source>
        <dbReference type="Proteomes" id="UP000053060"/>
    </source>
</evidence>
<dbReference type="InterPro" id="IPR046801">
    <property type="entry name" value="OpcA_G6PD_N"/>
</dbReference>
<feature type="domain" description="Glucose-6-phosphate dehydrogenase assembly protein OpcA C-terminal" evidence="2">
    <location>
        <begin position="170"/>
        <end position="297"/>
    </location>
</feature>
<comment type="caution">
    <text evidence="3">The sequence shown here is derived from an EMBL/GenBank/DDBJ whole genome shotgun (WGS) entry which is preliminary data.</text>
</comment>
<protein>
    <submittedName>
        <fullName evidence="3">Oxidoreductase</fullName>
    </submittedName>
</protein>
<feature type="domain" description="Glucose-6-phosphate dehydrogenase assembly protein OpcA N-terminal" evidence="1">
    <location>
        <begin position="56"/>
        <end position="164"/>
    </location>
</feature>
<dbReference type="Pfam" id="PF10128">
    <property type="entry name" value="OpcA_G6PD_assem"/>
    <property type="match status" value="1"/>
</dbReference>
<reference evidence="3 4" key="2">
    <citation type="journal article" date="2016" name="Genome Announc.">
        <title>Draft Genome Sequence of a Versatile Hydrocarbon-Degrading Bacterium, Rhodococcus pyridinivorans Strain KG-16, Collected from Oil Fields in India.</title>
        <authorList>
            <person name="Aggarwal R.K."/>
            <person name="Dawar C."/>
            <person name="Phanindranath R."/>
            <person name="Mutnuri L."/>
            <person name="Dayal A.M."/>
        </authorList>
    </citation>
    <scope>NUCLEOTIDE SEQUENCE [LARGE SCALE GENOMIC DNA]</scope>
    <source>
        <strain evidence="3 4">KG-16</strain>
    </source>
</reference>
<organism evidence="3 4">
    <name type="scientific">Rhodococcus pyridinivorans KG-16</name>
    <dbReference type="NCBI Taxonomy" id="1441730"/>
    <lineage>
        <taxon>Bacteria</taxon>
        <taxon>Bacillati</taxon>
        <taxon>Actinomycetota</taxon>
        <taxon>Actinomycetes</taxon>
        <taxon>Mycobacteriales</taxon>
        <taxon>Nocardiaceae</taxon>
        <taxon>Rhodococcus</taxon>
    </lineage>
</organism>
<gene>
    <name evidence="3" type="ORF">Z045_19120</name>
</gene>
<dbReference type="NCBIfam" id="TIGR00534">
    <property type="entry name" value="OpcA"/>
    <property type="match status" value="1"/>
</dbReference>
<sequence>MEASVRIQLRNTSANAISRKLVELRRSSGMVTQGRVLTFIVCAGDARGLDAAITAATEASKEHPCRVIVVGRGRQDGPSRLDAEIRVAGEAGASEALILALHGELGEHQESVVVPFLLPDTPVVAWWPNQVPAVPAEDPVGRLAVRRITDVTNSDDPRADLATRLSGYRPGDTDLAWARITYWRALLVSALDQPPYEPVLSARVSGLRTEPAVDLIAGWLASRLDCPVERTVGELRVELRTASQTIALERPQEGRVATLERTHKPDSLISLARRNSAECLAEELRRLDPDEVYEAALSALPKVDYV</sequence>
<name>A0A0V9UGW9_9NOCA</name>
<dbReference type="Pfam" id="PF20171">
    <property type="entry name" value="OpcA_G6PD_C"/>
    <property type="match status" value="1"/>
</dbReference>
<dbReference type="InterPro" id="IPR046802">
    <property type="entry name" value="OpcA_G6PD_C"/>
</dbReference>
<proteinExistence type="predicted"/>
<dbReference type="PATRIC" id="fig|1441730.3.peg.3995"/>
<reference evidence="4" key="1">
    <citation type="submission" date="2015-01" db="EMBL/GenBank/DDBJ databases">
        <title>Draft genome sequence of Rhodococcus pyridinivorans strain KG-16, a hydrocarbon-degrading bacterium.</title>
        <authorList>
            <person name="Aggarwal R.K."/>
            <person name="Dawar C."/>
        </authorList>
    </citation>
    <scope>NUCLEOTIDE SEQUENCE [LARGE SCALE GENOMIC DNA]</scope>
    <source>
        <strain evidence="4">KG-16</strain>
    </source>
</reference>
<dbReference type="InterPro" id="IPR004555">
    <property type="entry name" value="G6PDH_assembly_OpcA"/>
</dbReference>
<evidence type="ECO:0000259" key="1">
    <source>
        <dbReference type="Pfam" id="PF10128"/>
    </source>
</evidence>
<dbReference type="PANTHER" id="PTHR38658">
    <property type="entry name" value="OXPP CYCLE PROTEIN OPCA-RELATED"/>
    <property type="match status" value="1"/>
</dbReference>
<dbReference type="PANTHER" id="PTHR38658:SF1">
    <property type="entry name" value="OXPP CYCLE PROTEIN OPCA-RELATED"/>
    <property type="match status" value="1"/>
</dbReference>